<keyword evidence="4 7" id="KW-1133">Transmembrane helix</keyword>
<proteinExistence type="predicted"/>
<dbReference type="GO" id="GO:0022857">
    <property type="term" value="F:transmembrane transporter activity"/>
    <property type="evidence" value="ECO:0007669"/>
    <property type="project" value="InterPro"/>
</dbReference>
<evidence type="ECO:0000313" key="10">
    <source>
        <dbReference type="Proteomes" id="UP000292274"/>
    </source>
</evidence>
<accession>A0A4R0GFV6</accession>
<comment type="caution">
    <text evidence="9">The sequence shown here is derived from an EMBL/GenBank/DDBJ whole genome shotgun (WGS) entry which is preliminary data.</text>
</comment>
<dbReference type="AlphaFoldDB" id="A0A4R0GFV6"/>
<feature type="transmembrane region" description="Helical" evidence="7">
    <location>
        <begin position="146"/>
        <end position="170"/>
    </location>
</feature>
<keyword evidence="5 7" id="KW-0472">Membrane</keyword>
<dbReference type="InterPro" id="IPR020846">
    <property type="entry name" value="MFS_dom"/>
</dbReference>
<feature type="transmembrane region" description="Helical" evidence="7">
    <location>
        <begin position="436"/>
        <end position="458"/>
    </location>
</feature>
<feature type="compositionally biased region" description="Low complexity" evidence="6">
    <location>
        <begin position="203"/>
        <end position="259"/>
    </location>
</feature>
<feature type="transmembrane region" description="Helical" evidence="7">
    <location>
        <begin position="22"/>
        <end position="47"/>
    </location>
</feature>
<feature type="transmembrane region" description="Helical" evidence="7">
    <location>
        <begin position="176"/>
        <end position="192"/>
    </location>
</feature>
<keyword evidence="2" id="KW-1003">Cell membrane</keyword>
<evidence type="ECO:0000256" key="4">
    <source>
        <dbReference type="ARBA" id="ARBA00022989"/>
    </source>
</evidence>
<dbReference type="Gene3D" id="1.20.1250.20">
    <property type="entry name" value="MFS general substrate transporter like domains"/>
    <property type="match status" value="1"/>
</dbReference>
<feature type="transmembrane region" description="Helical" evidence="7">
    <location>
        <begin position="87"/>
        <end position="105"/>
    </location>
</feature>
<feature type="transmembrane region" description="Helical" evidence="7">
    <location>
        <begin position="322"/>
        <end position="344"/>
    </location>
</feature>
<dbReference type="PROSITE" id="PS50850">
    <property type="entry name" value="MFS"/>
    <property type="match status" value="1"/>
</dbReference>
<feature type="transmembrane region" description="Helical" evidence="7">
    <location>
        <begin position="356"/>
        <end position="377"/>
    </location>
</feature>
<dbReference type="GO" id="GO:0005886">
    <property type="term" value="C:plasma membrane"/>
    <property type="evidence" value="ECO:0007669"/>
    <property type="project" value="UniProtKB-SubCell"/>
</dbReference>
<dbReference type="Pfam" id="PF07690">
    <property type="entry name" value="MFS_1"/>
    <property type="match status" value="1"/>
</dbReference>
<feature type="domain" description="Major facilitator superfamily (MFS) profile" evidence="8">
    <location>
        <begin position="21"/>
        <end position="465"/>
    </location>
</feature>
<evidence type="ECO:0000259" key="8">
    <source>
        <dbReference type="PROSITE" id="PS50850"/>
    </source>
</evidence>
<evidence type="ECO:0000313" key="9">
    <source>
        <dbReference type="EMBL" id="TCB94269.1"/>
    </source>
</evidence>
<feature type="transmembrane region" description="Helical" evidence="7">
    <location>
        <begin position="53"/>
        <end position="75"/>
    </location>
</feature>
<sequence>MRFDAGRVTSTLSSDTRRAPELTVLLIGSTLTVLAGAVLTPVVQLLITERQLTATAAGLVVTVHGISLAVAAPATGHLVDRYGVRRPLAIGLLLYGLAGGAGAIVESYPLLIATRLVFGVGAALVFTGTTVGLLDRYAGPARDRVMGWRSTAISLGGVVWPLIGGVLGVLSWRAPFLVYLLGIPLALLALRLPDEPRPPTAPGPAAGPGAPAGPDAPAGADASTGRAAPAGPDSPAGADASAGLAAPAGSDSPAGADASTGLAAPAGPDGRTAPRRLAVLVTDGRRLLGVYALQFLATMLLYVVLVFLPVRLAELDITNTAVVAAVAASLSLAMSAAGFGYVHLRARLAPPALLRHAFTAWAVALLVLALVDVPVLLLAAPPLFGLGMGLAVPALTVLTADHAPPGRRAQAIALLATAGFTGQFGAPLLFGPLHPASSAGTTFLAAAVLAGAAAVLIVPRPGRRR</sequence>
<dbReference type="InterPro" id="IPR036259">
    <property type="entry name" value="MFS_trans_sf"/>
</dbReference>
<feature type="transmembrane region" description="Helical" evidence="7">
    <location>
        <begin position="383"/>
        <end position="400"/>
    </location>
</feature>
<dbReference type="InterPro" id="IPR050189">
    <property type="entry name" value="MFS_Efflux_Transporters"/>
</dbReference>
<comment type="subcellular location">
    <subcellularLocation>
        <location evidence="1">Cell membrane</location>
        <topology evidence="1">Multi-pass membrane protein</topology>
    </subcellularLocation>
</comment>
<dbReference type="OrthoDB" id="9812221at2"/>
<protein>
    <submittedName>
        <fullName evidence="9">MFS transporter</fullName>
    </submittedName>
</protein>
<feature type="transmembrane region" description="Helical" evidence="7">
    <location>
        <begin position="412"/>
        <end position="430"/>
    </location>
</feature>
<dbReference type="EMBL" id="SJJR01000017">
    <property type="protein sequence ID" value="TCB94269.1"/>
    <property type="molecule type" value="Genomic_DNA"/>
</dbReference>
<dbReference type="PANTHER" id="PTHR43124">
    <property type="entry name" value="PURINE EFFLUX PUMP PBUE"/>
    <property type="match status" value="1"/>
</dbReference>
<feature type="transmembrane region" description="Helical" evidence="7">
    <location>
        <begin position="111"/>
        <end position="134"/>
    </location>
</feature>
<keyword evidence="10" id="KW-1185">Reference proteome</keyword>
<evidence type="ECO:0000256" key="5">
    <source>
        <dbReference type="ARBA" id="ARBA00023136"/>
    </source>
</evidence>
<evidence type="ECO:0000256" key="3">
    <source>
        <dbReference type="ARBA" id="ARBA00022692"/>
    </source>
</evidence>
<dbReference type="PANTHER" id="PTHR43124:SF3">
    <property type="entry name" value="CHLORAMPHENICOL EFFLUX PUMP RV0191"/>
    <property type="match status" value="1"/>
</dbReference>
<gene>
    <name evidence="9" type="ORF">E0H26_21510</name>
</gene>
<name>A0A4R0GFV6_9ACTN</name>
<feature type="transmembrane region" description="Helical" evidence="7">
    <location>
        <begin position="288"/>
        <end position="310"/>
    </location>
</feature>
<keyword evidence="3 7" id="KW-0812">Transmembrane</keyword>
<evidence type="ECO:0000256" key="1">
    <source>
        <dbReference type="ARBA" id="ARBA00004651"/>
    </source>
</evidence>
<organism evidence="9 10">
    <name type="scientific">Micromonospora zingiberis</name>
    <dbReference type="NCBI Taxonomy" id="2053011"/>
    <lineage>
        <taxon>Bacteria</taxon>
        <taxon>Bacillati</taxon>
        <taxon>Actinomycetota</taxon>
        <taxon>Actinomycetes</taxon>
        <taxon>Micromonosporales</taxon>
        <taxon>Micromonosporaceae</taxon>
        <taxon>Micromonospora</taxon>
    </lineage>
</organism>
<evidence type="ECO:0000256" key="7">
    <source>
        <dbReference type="SAM" id="Phobius"/>
    </source>
</evidence>
<feature type="region of interest" description="Disordered" evidence="6">
    <location>
        <begin position="198"/>
        <end position="269"/>
    </location>
</feature>
<reference evidence="9 10" key="1">
    <citation type="submission" date="2019-02" db="EMBL/GenBank/DDBJ databases">
        <title>Jishengella sp. nov., isolated from a root of Zingiber montanum.</title>
        <authorList>
            <person name="Kuncharoen N."/>
            <person name="Kudo T."/>
            <person name="Masahiro Y."/>
            <person name="Ohkuma M."/>
            <person name="Tanasupawat S."/>
        </authorList>
    </citation>
    <scope>NUCLEOTIDE SEQUENCE [LARGE SCALE GENOMIC DNA]</scope>
    <source>
        <strain evidence="9 10">PLAI 1-1</strain>
    </source>
</reference>
<evidence type="ECO:0000256" key="6">
    <source>
        <dbReference type="SAM" id="MobiDB-lite"/>
    </source>
</evidence>
<dbReference type="SUPFAM" id="SSF103473">
    <property type="entry name" value="MFS general substrate transporter"/>
    <property type="match status" value="1"/>
</dbReference>
<evidence type="ECO:0000256" key="2">
    <source>
        <dbReference type="ARBA" id="ARBA00022475"/>
    </source>
</evidence>
<dbReference type="Proteomes" id="UP000292274">
    <property type="component" value="Unassembled WGS sequence"/>
</dbReference>
<dbReference type="InterPro" id="IPR011701">
    <property type="entry name" value="MFS"/>
</dbReference>